<feature type="compositionally biased region" description="Acidic residues" evidence="8">
    <location>
        <begin position="43"/>
        <end position="52"/>
    </location>
</feature>
<protein>
    <recommendedName>
        <fullName evidence="7">Endolytic murein transglycosylase</fullName>
        <ecNumber evidence="7">4.2.2.29</ecNumber>
    </recommendedName>
    <alternativeName>
        <fullName evidence="7">Peptidoglycan lytic transglycosylase</fullName>
    </alternativeName>
    <alternativeName>
        <fullName evidence="7">Peptidoglycan polymerization terminase</fullName>
    </alternativeName>
</protein>
<dbReference type="EC" id="4.2.2.29" evidence="7"/>
<evidence type="ECO:0000256" key="2">
    <source>
        <dbReference type="ARBA" id="ARBA00022692"/>
    </source>
</evidence>
<comment type="caution">
    <text evidence="9">The sequence shown here is derived from an EMBL/GenBank/DDBJ whole genome shotgun (WGS) entry which is preliminary data.</text>
</comment>
<feature type="site" description="Important for catalytic activity" evidence="7">
    <location>
        <position position="314"/>
    </location>
</feature>
<feature type="transmembrane region" description="Helical" evidence="7">
    <location>
        <begin position="65"/>
        <end position="84"/>
    </location>
</feature>
<comment type="similarity">
    <text evidence="7">Belongs to the transglycosylase MltG family.</text>
</comment>
<keyword evidence="3 7" id="KW-1133">Transmembrane helix</keyword>
<keyword evidence="1 7" id="KW-1003">Cell membrane</keyword>
<comment type="function">
    <text evidence="7">Functions as a peptidoglycan terminase that cleaves nascent peptidoglycan strands endolytically to terminate their elongation.</text>
</comment>
<reference evidence="9 10" key="1">
    <citation type="submission" date="2018-05" db="EMBL/GenBank/DDBJ databases">
        <title>Evolution of GPA BGCs.</title>
        <authorList>
            <person name="Waglechner N."/>
            <person name="Wright G.D."/>
        </authorList>
    </citation>
    <scope>NUCLEOTIDE SEQUENCE [LARGE SCALE GENOMIC DNA]</scope>
    <source>
        <strain evidence="9 10">A82846</strain>
    </source>
</reference>
<evidence type="ECO:0000256" key="5">
    <source>
        <dbReference type="ARBA" id="ARBA00023239"/>
    </source>
</evidence>
<comment type="subcellular location">
    <subcellularLocation>
        <location evidence="7">Cell membrane</location>
        <topology evidence="7">Single-pass membrane protein</topology>
    </subcellularLocation>
</comment>
<organism evidence="9 10">
    <name type="scientific">Kibdelosporangium aridum</name>
    <dbReference type="NCBI Taxonomy" id="2030"/>
    <lineage>
        <taxon>Bacteria</taxon>
        <taxon>Bacillati</taxon>
        <taxon>Actinomycetota</taxon>
        <taxon>Actinomycetes</taxon>
        <taxon>Pseudonocardiales</taxon>
        <taxon>Pseudonocardiaceae</taxon>
        <taxon>Kibdelosporangium</taxon>
    </lineage>
</organism>
<keyword evidence="4 7" id="KW-0472">Membrane</keyword>
<proteinExistence type="inferred from homology"/>
<dbReference type="EMBL" id="QHKI01000095">
    <property type="protein sequence ID" value="RSM64574.1"/>
    <property type="molecule type" value="Genomic_DNA"/>
</dbReference>
<feature type="compositionally biased region" description="Gly residues" evidence="8">
    <location>
        <begin position="19"/>
        <end position="28"/>
    </location>
</feature>
<dbReference type="GO" id="GO:0008932">
    <property type="term" value="F:lytic endotransglycosylase activity"/>
    <property type="evidence" value="ECO:0007669"/>
    <property type="project" value="UniProtKB-UniRule"/>
</dbReference>
<dbReference type="GO" id="GO:0009252">
    <property type="term" value="P:peptidoglycan biosynthetic process"/>
    <property type="evidence" value="ECO:0007669"/>
    <property type="project" value="UniProtKB-UniRule"/>
</dbReference>
<dbReference type="GO" id="GO:0071555">
    <property type="term" value="P:cell wall organization"/>
    <property type="evidence" value="ECO:0007669"/>
    <property type="project" value="UniProtKB-KW"/>
</dbReference>
<sequence>MAGHARGRRAQEQRPGRGEFTGGCGVTDGLGLFDNSRRHDQHDDEYDYDDEPREPRRKKRRSPTFWVVAVVVVAIIAGGAWYGVTQVLGFGGFDDYAGSGDSDVVVEVKAGQGTADIGAALKEKDVVASSRAFTSAGEDQPKVKAIQPGYYLMKTKMSGKAAVDRIITKDARVGQLQIRAGTQLDDIKQPDGKTTPGIFSLISNAGTATINGKKAGPTVEELRKVAENTDLAQLGAPAWAVPFATQAEPKRRLEGLITPGVYDVEPGLGAQELLTKVVKDSATTLDGWGMPALAAKTGYTPYQVLIMGSLIEREGIEKDFGKISRVIYRRLADNIRLGFDSTINYVLDRPTITTDGSVRNTPGPYNSYLNFGLTPTPIAATSKAALQAAAKPADGPWVFFVKCEKDGTSCFAETQAQHDQNIRDARARGAY</sequence>
<evidence type="ECO:0000256" key="4">
    <source>
        <dbReference type="ARBA" id="ARBA00023136"/>
    </source>
</evidence>
<evidence type="ECO:0000256" key="1">
    <source>
        <dbReference type="ARBA" id="ARBA00022475"/>
    </source>
</evidence>
<dbReference type="NCBIfam" id="TIGR00247">
    <property type="entry name" value="endolytic transglycosylase MltG"/>
    <property type="match status" value="1"/>
</dbReference>
<accession>A0A428YAF9</accession>
<dbReference type="OrthoDB" id="9814591at2"/>
<dbReference type="HAMAP" id="MF_02065">
    <property type="entry name" value="MltG"/>
    <property type="match status" value="1"/>
</dbReference>
<dbReference type="GO" id="GO:0005886">
    <property type="term" value="C:plasma membrane"/>
    <property type="evidence" value="ECO:0007669"/>
    <property type="project" value="UniProtKB-SubCell"/>
</dbReference>
<dbReference type="InterPro" id="IPR003770">
    <property type="entry name" value="MLTG-like"/>
</dbReference>
<dbReference type="Pfam" id="PF02618">
    <property type="entry name" value="YceG"/>
    <property type="match status" value="1"/>
</dbReference>
<dbReference type="Gene3D" id="3.30.1490.480">
    <property type="entry name" value="Endolytic murein transglycosylase"/>
    <property type="match status" value="1"/>
</dbReference>
<evidence type="ECO:0000313" key="9">
    <source>
        <dbReference type="EMBL" id="RSM64574.1"/>
    </source>
</evidence>
<evidence type="ECO:0000256" key="7">
    <source>
        <dbReference type="HAMAP-Rule" id="MF_02065"/>
    </source>
</evidence>
<evidence type="ECO:0000256" key="6">
    <source>
        <dbReference type="ARBA" id="ARBA00023316"/>
    </source>
</evidence>
<evidence type="ECO:0000256" key="3">
    <source>
        <dbReference type="ARBA" id="ARBA00022989"/>
    </source>
</evidence>
<evidence type="ECO:0000313" key="10">
    <source>
        <dbReference type="Proteomes" id="UP000287547"/>
    </source>
</evidence>
<keyword evidence="2 7" id="KW-0812">Transmembrane</keyword>
<dbReference type="Proteomes" id="UP000287547">
    <property type="component" value="Unassembled WGS sequence"/>
</dbReference>
<dbReference type="PANTHER" id="PTHR30518">
    <property type="entry name" value="ENDOLYTIC MUREIN TRANSGLYCOSYLASE"/>
    <property type="match status" value="1"/>
</dbReference>
<gene>
    <name evidence="7 9" type="primary">mltG</name>
    <name evidence="9" type="ORF">DMH04_51030</name>
</gene>
<evidence type="ECO:0000256" key="8">
    <source>
        <dbReference type="SAM" id="MobiDB-lite"/>
    </source>
</evidence>
<feature type="region of interest" description="Disordered" evidence="8">
    <location>
        <begin position="1"/>
        <end position="60"/>
    </location>
</feature>
<comment type="catalytic activity">
    <reaction evidence="7">
        <text>a peptidoglycan chain = a peptidoglycan chain with N-acetyl-1,6-anhydromuramyl-[peptide] at the reducing end + a peptidoglycan chain with N-acetylglucosamine at the non-reducing end.</text>
        <dbReference type="EC" id="4.2.2.29"/>
    </reaction>
</comment>
<dbReference type="PANTHER" id="PTHR30518:SF2">
    <property type="entry name" value="ENDOLYTIC MUREIN TRANSGLYCOSYLASE"/>
    <property type="match status" value="1"/>
</dbReference>
<keyword evidence="5 7" id="KW-0456">Lyase</keyword>
<name>A0A428YAF9_KIBAR</name>
<dbReference type="AlphaFoldDB" id="A0A428YAF9"/>
<keyword evidence="6 7" id="KW-0961">Cell wall biogenesis/degradation</keyword>